<dbReference type="InterPro" id="IPR029056">
    <property type="entry name" value="Ribokinase-like"/>
</dbReference>
<dbReference type="PANTHER" id="PTHR43085">
    <property type="entry name" value="HEXOKINASE FAMILY MEMBER"/>
    <property type="match status" value="1"/>
</dbReference>
<accession>A0A7Y9H8I5</accession>
<reference evidence="7 8" key="1">
    <citation type="submission" date="2020-07" db="EMBL/GenBank/DDBJ databases">
        <title>Sequencing the genomes of 1000 actinobacteria strains.</title>
        <authorList>
            <person name="Klenk H.-P."/>
        </authorList>
    </citation>
    <scope>NUCLEOTIDE SEQUENCE [LARGE SCALE GENOMIC DNA]</scope>
    <source>
        <strain evidence="7 8">DSM 41455</strain>
    </source>
</reference>
<dbReference type="Pfam" id="PF00294">
    <property type="entry name" value="PfkB"/>
    <property type="match status" value="1"/>
</dbReference>
<protein>
    <submittedName>
        <fullName evidence="7">Fructokinase</fullName>
        <ecNumber evidence="7">2.7.1.4</ecNumber>
    </submittedName>
</protein>
<dbReference type="Gene3D" id="3.40.1190.20">
    <property type="match status" value="1"/>
</dbReference>
<dbReference type="Proteomes" id="UP000530403">
    <property type="component" value="Unassembled WGS sequence"/>
</dbReference>
<evidence type="ECO:0000256" key="2">
    <source>
        <dbReference type="ARBA" id="ARBA00022679"/>
    </source>
</evidence>
<evidence type="ECO:0000256" key="4">
    <source>
        <dbReference type="ARBA" id="ARBA00022777"/>
    </source>
</evidence>
<keyword evidence="3" id="KW-0547">Nucleotide-binding</keyword>
<sequence length="322" mass="33179">MLDRLDVLVIGECVADIVRRPGAVDQVLPGGSPANVAYGLARLGRSATLLTQLGADENGRLIRDHLTAAGVRVRTDDATAPTPSAAVTLDGDGRAAYTFEITWTLAAGGFGTRDALYRYGPPGTAHRHVHTGSIAAVMEPGAGTVRGAVESARTEATVSYDPNVRPELMGDHAAAVRRVERCVALSDIVKASDEDLEWLYPGEDPGKAAARWQATGPALALVTRGAEGALAVFRGGRVSIGAVPTDVVDTVGAGDAFMSGTLHALASRGLLGADGRERLRSVDAGTVTEVLRHAAASAALTVARAGADPPDAAELEAALKRI</sequence>
<dbReference type="AlphaFoldDB" id="A0A7Y9H8I5"/>
<feature type="domain" description="Carbohydrate kinase PfkB" evidence="6">
    <location>
        <begin position="6"/>
        <end position="309"/>
    </location>
</feature>
<dbReference type="PROSITE" id="PS00583">
    <property type="entry name" value="PFKB_KINASES_1"/>
    <property type="match status" value="1"/>
</dbReference>
<evidence type="ECO:0000256" key="5">
    <source>
        <dbReference type="ARBA" id="ARBA00022840"/>
    </source>
</evidence>
<gene>
    <name evidence="7" type="ORF">HEB29_000290</name>
</gene>
<dbReference type="CDD" id="cd01167">
    <property type="entry name" value="bac_FRK"/>
    <property type="match status" value="1"/>
</dbReference>
<keyword evidence="4 7" id="KW-0418">Kinase</keyword>
<keyword evidence="2 7" id="KW-0808">Transferase</keyword>
<keyword evidence="5" id="KW-0067">ATP-binding</keyword>
<dbReference type="InterPro" id="IPR011611">
    <property type="entry name" value="PfkB_dom"/>
</dbReference>
<dbReference type="SUPFAM" id="SSF53613">
    <property type="entry name" value="Ribokinase-like"/>
    <property type="match status" value="1"/>
</dbReference>
<proteinExistence type="inferred from homology"/>
<comment type="similarity">
    <text evidence="1">Belongs to the carbohydrate kinase PfkB family.</text>
</comment>
<dbReference type="GO" id="GO:0005524">
    <property type="term" value="F:ATP binding"/>
    <property type="evidence" value="ECO:0007669"/>
    <property type="project" value="UniProtKB-KW"/>
</dbReference>
<evidence type="ECO:0000313" key="8">
    <source>
        <dbReference type="Proteomes" id="UP000530403"/>
    </source>
</evidence>
<dbReference type="GO" id="GO:0008865">
    <property type="term" value="F:fructokinase activity"/>
    <property type="evidence" value="ECO:0007669"/>
    <property type="project" value="UniProtKB-EC"/>
</dbReference>
<dbReference type="EC" id="2.7.1.4" evidence="7"/>
<comment type="caution">
    <text evidence="7">The sequence shown here is derived from an EMBL/GenBank/DDBJ whole genome shotgun (WGS) entry which is preliminary data.</text>
</comment>
<dbReference type="InterPro" id="IPR050306">
    <property type="entry name" value="PfkB_Carbo_kinase"/>
</dbReference>
<dbReference type="RefSeq" id="WP_179763873.1">
    <property type="nucleotide sequence ID" value="NZ_BAAAUE010000008.1"/>
</dbReference>
<evidence type="ECO:0000259" key="6">
    <source>
        <dbReference type="Pfam" id="PF00294"/>
    </source>
</evidence>
<evidence type="ECO:0000313" key="7">
    <source>
        <dbReference type="EMBL" id="NYE39279.1"/>
    </source>
</evidence>
<name>A0A7Y9H8I5_9ACTN</name>
<organism evidence="7 8">
    <name type="scientific">Streptomyces fulvorobeus</name>
    <dbReference type="NCBI Taxonomy" id="284028"/>
    <lineage>
        <taxon>Bacteria</taxon>
        <taxon>Bacillati</taxon>
        <taxon>Actinomycetota</taxon>
        <taxon>Actinomycetes</taxon>
        <taxon>Kitasatosporales</taxon>
        <taxon>Streptomycetaceae</taxon>
        <taxon>Streptomyces</taxon>
    </lineage>
</organism>
<evidence type="ECO:0000256" key="3">
    <source>
        <dbReference type="ARBA" id="ARBA00022741"/>
    </source>
</evidence>
<dbReference type="PANTHER" id="PTHR43085:SF1">
    <property type="entry name" value="PSEUDOURIDINE KINASE-RELATED"/>
    <property type="match status" value="1"/>
</dbReference>
<dbReference type="EMBL" id="JACCCF010000001">
    <property type="protein sequence ID" value="NYE39279.1"/>
    <property type="molecule type" value="Genomic_DNA"/>
</dbReference>
<dbReference type="InterPro" id="IPR002173">
    <property type="entry name" value="Carboh/pur_kinase_PfkB_CS"/>
</dbReference>
<evidence type="ECO:0000256" key="1">
    <source>
        <dbReference type="ARBA" id="ARBA00010688"/>
    </source>
</evidence>